<feature type="non-terminal residue" evidence="1">
    <location>
        <position position="118"/>
    </location>
</feature>
<sequence>KKSVHMTIKLTFVRETIIPSCFSQSYSGQQRVAHSSSSGRFASVILCMLLSANVSPVELILQKCVCKDFSQHQPVMFSKLSIPFYFHYNGWKLSYICLFPCHLFKHVSVLNMLSWYVK</sequence>
<proteinExistence type="predicted"/>
<dbReference type="AlphaFoldDB" id="A0A1A7YGF2"/>
<organism evidence="1">
    <name type="scientific">Iconisemion striatum</name>
    <dbReference type="NCBI Taxonomy" id="60296"/>
    <lineage>
        <taxon>Eukaryota</taxon>
        <taxon>Metazoa</taxon>
        <taxon>Chordata</taxon>
        <taxon>Craniata</taxon>
        <taxon>Vertebrata</taxon>
        <taxon>Euteleostomi</taxon>
        <taxon>Actinopterygii</taxon>
        <taxon>Neopterygii</taxon>
        <taxon>Teleostei</taxon>
        <taxon>Neoteleostei</taxon>
        <taxon>Acanthomorphata</taxon>
        <taxon>Ovalentaria</taxon>
        <taxon>Atherinomorphae</taxon>
        <taxon>Cyprinodontiformes</taxon>
        <taxon>Nothobranchiidae</taxon>
        <taxon>Iconisemion</taxon>
    </lineage>
</organism>
<accession>A0A1A7YGF2</accession>
<protein>
    <submittedName>
        <fullName evidence="1">Striatin, calmodulin binding protein</fullName>
    </submittedName>
</protein>
<reference evidence="1" key="2">
    <citation type="submission" date="2016-06" db="EMBL/GenBank/DDBJ databases">
        <title>The genome of a short-lived fish provides insights into sex chromosome evolution and the genetic control of aging.</title>
        <authorList>
            <person name="Reichwald K."/>
            <person name="Felder M."/>
            <person name="Petzold A."/>
            <person name="Koch P."/>
            <person name="Groth M."/>
            <person name="Platzer M."/>
        </authorList>
    </citation>
    <scope>NUCLEOTIDE SEQUENCE</scope>
    <source>
        <tissue evidence="1">Brain</tissue>
    </source>
</reference>
<dbReference type="EMBL" id="HADX01007084">
    <property type="protein sequence ID" value="SBP29316.1"/>
    <property type="molecule type" value="Transcribed_RNA"/>
</dbReference>
<feature type="non-terminal residue" evidence="1">
    <location>
        <position position="1"/>
    </location>
</feature>
<evidence type="ECO:0000313" key="1">
    <source>
        <dbReference type="EMBL" id="SBP29316.1"/>
    </source>
</evidence>
<dbReference type="EMBL" id="HADW01019769">
    <property type="protein sequence ID" value="SBP21169.1"/>
    <property type="molecule type" value="Transcribed_RNA"/>
</dbReference>
<name>A0A1A7YGF2_9TELE</name>
<gene>
    <name evidence="1" type="primary">STRN</name>
</gene>
<reference evidence="1" key="1">
    <citation type="submission" date="2016-05" db="EMBL/GenBank/DDBJ databases">
        <authorList>
            <person name="Lavstsen T."/>
            <person name="Jespersen J.S."/>
        </authorList>
    </citation>
    <scope>NUCLEOTIDE SEQUENCE</scope>
    <source>
        <tissue evidence="1">Brain</tissue>
    </source>
</reference>